<protein>
    <submittedName>
        <fullName evidence="1">Uncharacterized protein</fullName>
    </submittedName>
</protein>
<name>A0A5B7K6C1_PORTR</name>
<keyword evidence="2" id="KW-1185">Reference proteome</keyword>
<sequence length="73" mass="8366">MRILPRRRHQAVAARIEAVCCYLRLPRRRPPPAPRTGTRKHTQLHCRDTFHGIAAWVRYGSYSKNKTGKSGVG</sequence>
<dbReference type="EMBL" id="VSRR010148436">
    <property type="protein sequence ID" value="MPD05932.1"/>
    <property type="molecule type" value="Genomic_DNA"/>
</dbReference>
<accession>A0A5B7K6C1</accession>
<organism evidence="1 2">
    <name type="scientific">Portunus trituberculatus</name>
    <name type="common">Swimming crab</name>
    <name type="synonym">Neptunus trituberculatus</name>
    <dbReference type="NCBI Taxonomy" id="210409"/>
    <lineage>
        <taxon>Eukaryota</taxon>
        <taxon>Metazoa</taxon>
        <taxon>Ecdysozoa</taxon>
        <taxon>Arthropoda</taxon>
        <taxon>Crustacea</taxon>
        <taxon>Multicrustacea</taxon>
        <taxon>Malacostraca</taxon>
        <taxon>Eumalacostraca</taxon>
        <taxon>Eucarida</taxon>
        <taxon>Decapoda</taxon>
        <taxon>Pleocyemata</taxon>
        <taxon>Brachyura</taxon>
        <taxon>Eubrachyura</taxon>
        <taxon>Portunoidea</taxon>
        <taxon>Portunidae</taxon>
        <taxon>Portuninae</taxon>
        <taxon>Portunus</taxon>
    </lineage>
</organism>
<comment type="caution">
    <text evidence="1">The sequence shown here is derived from an EMBL/GenBank/DDBJ whole genome shotgun (WGS) entry which is preliminary data.</text>
</comment>
<reference evidence="1 2" key="1">
    <citation type="submission" date="2019-05" db="EMBL/GenBank/DDBJ databases">
        <title>Another draft genome of Portunus trituberculatus and its Hox gene families provides insights of decapod evolution.</title>
        <authorList>
            <person name="Jeong J.-H."/>
            <person name="Song I."/>
            <person name="Kim S."/>
            <person name="Choi T."/>
            <person name="Kim D."/>
            <person name="Ryu S."/>
            <person name="Kim W."/>
        </authorList>
    </citation>
    <scope>NUCLEOTIDE SEQUENCE [LARGE SCALE GENOMIC DNA]</scope>
    <source>
        <tissue evidence="1">Muscle</tissue>
    </source>
</reference>
<evidence type="ECO:0000313" key="1">
    <source>
        <dbReference type="EMBL" id="MPD05932.1"/>
    </source>
</evidence>
<proteinExistence type="predicted"/>
<dbReference type="Proteomes" id="UP000324222">
    <property type="component" value="Unassembled WGS sequence"/>
</dbReference>
<dbReference type="AlphaFoldDB" id="A0A5B7K6C1"/>
<gene>
    <name evidence="1" type="ORF">E2C01_101704</name>
</gene>
<evidence type="ECO:0000313" key="2">
    <source>
        <dbReference type="Proteomes" id="UP000324222"/>
    </source>
</evidence>